<organism evidence="5 6">
    <name type="scientific">Venturia effusa</name>
    <dbReference type="NCBI Taxonomy" id="50376"/>
    <lineage>
        <taxon>Eukaryota</taxon>
        <taxon>Fungi</taxon>
        <taxon>Dikarya</taxon>
        <taxon>Ascomycota</taxon>
        <taxon>Pezizomycotina</taxon>
        <taxon>Dothideomycetes</taxon>
        <taxon>Pleosporomycetidae</taxon>
        <taxon>Venturiales</taxon>
        <taxon>Venturiaceae</taxon>
        <taxon>Venturia</taxon>
    </lineage>
</organism>
<keyword evidence="6" id="KW-1185">Reference proteome</keyword>
<dbReference type="GO" id="GO:0016787">
    <property type="term" value="F:hydrolase activity"/>
    <property type="evidence" value="ECO:0007669"/>
    <property type="project" value="UniProtKB-KW"/>
</dbReference>
<proteinExistence type="predicted"/>
<dbReference type="AlphaFoldDB" id="A0A517LNH0"/>
<evidence type="ECO:0000313" key="5">
    <source>
        <dbReference type="EMBL" id="QDS77185.1"/>
    </source>
</evidence>
<evidence type="ECO:0000313" key="6">
    <source>
        <dbReference type="Proteomes" id="UP000316270"/>
    </source>
</evidence>
<dbReference type="Pfam" id="PF07859">
    <property type="entry name" value="Abhydrolase_3"/>
    <property type="match status" value="1"/>
</dbReference>
<evidence type="ECO:0000256" key="3">
    <source>
        <dbReference type="SAM" id="MobiDB-lite"/>
    </source>
</evidence>
<dbReference type="PANTHER" id="PTHR48081">
    <property type="entry name" value="AB HYDROLASE SUPERFAMILY PROTEIN C4A8.06C"/>
    <property type="match status" value="1"/>
</dbReference>
<dbReference type="STRING" id="50376.A0A517LNH0"/>
<dbReference type="OrthoDB" id="408631at2759"/>
<accession>A0A517LNH0</accession>
<evidence type="ECO:0000256" key="1">
    <source>
        <dbReference type="ARBA" id="ARBA00022801"/>
    </source>
</evidence>
<feature type="compositionally biased region" description="Polar residues" evidence="3">
    <location>
        <begin position="13"/>
        <end position="23"/>
    </location>
</feature>
<feature type="region of interest" description="Disordered" evidence="3">
    <location>
        <begin position="602"/>
        <end position="693"/>
    </location>
</feature>
<evidence type="ECO:0000256" key="2">
    <source>
        <dbReference type="SAM" id="Coils"/>
    </source>
</evidence>
<feature type="coiled-coil region" evidence="2">
    <location>
        <begin position="695"/>
        <end position="735"/>
    </location>
</feature>
<feature type="compositionally biased region" description="Polar residues" evidence="3">
    <location>
        <begin position="798"/>
        <end position="809"/>
    </location>
</feature>
<keyword evidence="1" id="KW-0378">Hydrolase</keyword>
<name>A0A517LNH0_9PEZI</name>
<dbReference type="InterPro" id="IPR050300">
    <property type="entry name" value="GDXG_lipolytic_enzyme"/>
</dbReference>
<dbReference type="InterPro" id="IPR029058">
    <property type="entry name" value="AB_hydrolase_fold"/>
</dbReference>
<dbReference type="SUPFAM" id="SSF53474">
    <property type="entry name" value="alpha/beta-Hydrolases"/>
    <property type="match status" value="1"/>
</dbReference>
<feature type="domain" description="Alpha/beta hydrolase fold-3" evidence="4">
    <location>
        <begin position="108"/>
        <end position="325"/>
    </location>
</feature>
<feature type="region of interest" description="Disordered" evidence="3">
    <location>
        <begin position="1"/>
        <end position="33"/>
    </location>
</feature>
<dbReference type="EMBL" id="CP042201">
    <property type="protein sequence ID" value="QDS77185.1"/>
    <property type="molecule type" value="Genomic_DNA"/>
</dbReference>
<reference evidence="5 6" key="1">
    <citation type="submission" date="2019-07" db="EMBL/GenBank/DDBJ databases">
        <title>Finished genome of Venturia effusa.</title>
        <authorList>
            <person name="Young C.A."/>
            <person name="Cox M.P."/>
            <person name="Ganley A.R.D."/>
            <person name="David W.J."/>
        </authorList>
    </citation>
    <scope>NUCLEOTIDE SEQUENCE [LARGE SCALE GENOMIC DNA]</scope>
    <source>
        <strain evidence="6">albino</strain>
    </source>
</reference>
<feature type="region of interest" description="Disordered" evidence="3">
    <location>
        <begin position="797"/>
        <end position="909"/>
    </location>
</feature>
<dbReference type="Proteomes" id="UP000316270">
    <property type="component" value="Chromosome 17"/>
</dbReference>
<sequence>MSILDPPPLALHQPTSPGPSEQPTTPPQSDPPEIRLLLKTTPVPTLSGNVLDLRKVLAQAKKALNASHGGGTDGVKDEDITIPARDGYPIPARIYKPTALPSGGSPLVVFYHGGGFALGGLENEELNCRNFARTLGCTCVNVDYRLAPEHPFPTAAEDCWDATQWAATNASKLGADPSKGFIVGGTSAGGNLAAVVSHLARDEKLSPPITGVSLLIPALTSHTLEEFPEEYKHELVSYQQNAKAPILGLASMDMLMDAYKPDPTSHLFNIFAAPYNFKDLPPTFFQICGMDPLRDEAMLYERLLREMYGAKTLLKLYPGLPHAFWSFSPTLKASGVFVQDTTNGVRWLLEQRVMILYPFLGVEVGAETLVIFKATDCINTSGSANAGTSGSATAERLSTVIKFDGLELTVYGHSQIELARNVRMQIEILKAAAPPPVQTPAWQAANPVIRPGKSMYDKMPKREGRMQVDDYIEDVDPQQLRNRIWVNTKKNALKYIEDAIAEIEARLCITHILGPLNGEIPMDKWKGCNKSDCPLQHDIVEWELWVFALVNEVTIELYVDLYISMSRARGENIPPRKDILDHALRMARYVREHKLLEKVKIKVGGYRGPPQPRPPRAPLSSDAQQRSDEYRQRAGLATEADIRAQKARTAESDRKQAEPVTNKKAEPATSKKAEPATNKKAEPATKSIPKDQEMAERFKQLSLDAERTAEEAEMKKAEAAEMQAAMESYRRQQEQMQGIVEKIKLVIVDERYQASPEGQLVLEEFKKIKKIRKDKNHLMHAEAAAHWKDVKAFLDATRASQKAASSSPVKTEAAAGPKVDDEGFTMVPPSKSATKATAQEGKLPEAKQEGNSPDTKQEGQVPETKQDGQQPAKDDLASAKGPPVSKVNKNRFDPLKNLEPADSVEETEE</sequence>
<keyword evidence="2" id="KW-0175">Coiled coil</keyword>
<dbReference type="Gene3D" id="3.40.50.1820">
    <property type="entry name" value="alpha/beta hydrolase"/>
    <property type="match status" value="1"/>
</dbReference>
<gene>
    <name evidence="5" type="ORF">FKW77_002330</name>
</gene>
<protein>
    <recommendedName>
        <fullName evidence="4">Alpha/beta hydrolase fold-3 domain-containing protein</fullName>
    </recommendedName>
</protein>
<evidence type="ECO:0000259" key="4">
    <source>
        <dbReference type="Pfam" id="PF07859"/>
    </source>
</evidence>
<feature type="compositionally biased region" description="Basic and acidic residues" evidence="3">
    <location>
        <begin position="640"/>
        <end position="693"/>
    </location>
</feature>
<dbReference type="PANTHER" id="PTHR48081:SF8">
    <property type="entry name" value="ALPHA_BETA HYDROLASE FOLD-3 DOMAIN-CONTAINING PROTEIN-RELATED"/>
    <property type="match status" value="1"/>
</dbReference>
<dbReference type="InterPro" id="IPR013094">
    <property type="entry name" value="AB_hydrolase_3"/>
</dbReference>